<dbReference type="PANTHER" id="PTHR10366:SF564">
    <property type="entry name" value="STEROL-4-ALPHA-CARBOXYLATE 3-DEHYDROGENASE, DECARBOXYLATING"/>
    <property type="match status" value="1"/>
</dbReference>
<comment type="caution">
    <text evidence="4">The sequence shown here is derived from an EMBL/GenBank/DDBJ whole genome shotgun (WGS) entry which is preliminary data.</text>
</comment>
<protein>
    <recommendedName>
        <fullName evidence="3">NAD-dependent epimerase/dehydratase domain-containing protein</fullName>
    </recommendedName>
</protein>
<dbReference type="SUPFAM" id="SSF51735">
    <property type="entry name" value="NAD(P)-binding Rossmann-fold domains"/>
    <property type="match status" value="1"/>
</dbReference>
<dbReference type="InterPro" id="IPR001509">
    <property type="entry name" value="Epimerase_deHydtase"/>
</dbReference>
<evidence type="ECO:0000259" key="3">
    <source>
        <dbReference type="Pfam" id="PF01370"/>
    </source>
</evidence>
<comment type="similarity">
    <text evidence="2">Belongs to the NAD(P)-dependent epimerase/dehydratase family. Dihydroflavonol-4-reductase subfamily.</text>
</comment>
<dbReference type="Gene3D" id="3.40.50.720">
    <property type="entry name" value="NAD(P)-binding Rossmann-like Domain"/>
    <property type="match status" value="1"/>
</dbReference>
<sequence length="384" mass="42021">MATPDRFTYPIDTTHSPQSESKVVLLTGVNGYIASHIALILLRKGYTVRGTSRSTSTPSRLLSQSAFLPYASTGRLQHVVVTDITVAGAFDEAVRGVHAIIHAASPVDFRLSSVDEFFCPAIEGVQSLLQSAYLENRDHKGQISSFVQLSSIAAIVDKWRFPPISEGGVENRAYTEDDWNLSGEAVARKSESDGKFLPMVAYGASKAAAERSMWTFVETATQSHGEWVGPACTSINPGVVTGPPVNWPDSPDALNTTLLPVWNIWSGKCKAEDRLPPQIGGATYIDVRDVAALHVWAIENPEASIGQRYFATNGKAPPQGIADTIRKLYGHDEKVRERIILGDEPTCKATKAYQALGVERFRAFEESIEDTVEAFRMRWPELGL</sequence>
<proteinExistence type="inferred from homology"/>
<dbReference type="InterPro" id="IPR036291">
    <property type="entry name" value="NAD(P)-bd_dom_sf"/>
</dbReference>
<feature type="domain" description="NAD-dependent epimerase/dehydratase" evidence="3">
    <location>
        <begin position="24"/>
        <end position="304"/>
    </location>
</feature>
<name>A0ABR0KIF5_9EURO</name>
<dbReference type="InterPro" id="IPR050425">
    <property type="entry name" value="NAD(P)_dehydrat-like"/>
</dbReference>
<gene>
    <name evidence="4" type="ORF">LTR24_002263</name>
</gene>
<accession>A0ABR0KIF5</accession>
<reference evidence="4 5" key="1">
    <citation type="submission" date="2023-08" db="EMBL/GenBank/DDBJ databases">
        <title>Black Yeasts Isolated from many extreme environments.</title>
        <authorList>
            <person name="Coleine C."/>
            <person name="Stajich J.E."/>
            <person name="Selbmann L."/>
        </authorList>
    </citation>
    <scope>NUCLEOTIDE SEQUENCE [LARGE SCALE GENOMIC DNA]</scope>
    <source>
        <strain evidence="4 5">CCFEE 5885</strain>
    </source>
</reference>
<evidence type="ECO:0000313" key="5">
    <source>
        <dbReference type="Proteomes" id="UP001345013"/>
    </source>
</evidence>
<keyword evidence="5" id="KW-1185">Reference proteome</keyword>
<dbReference type="EMBL" id="JAVRRG010000018">
    <property type="protein sequence ID" value="KAK5097393.1"/>
    <property type="molecule type" value="Genomic_DNA"/>
</dbReference>
<evidence type="ECO:0000256" key="1">
    <source>
        <dbReference type="ARBA" id="ARBA00023002"/>
    </source>
</evidence>
<organism evidence="4 5">
    <name type="scientific">Lithohypha guttulata</name>
    <dbReference type="NCBI Taxonomy" id="1690604"/>
    <lineage>
        <taxon>Eukaryota</taxon>
        <taxon>Fungi</taxon>
        <taxon>Dikarya</taxon>
        <taxon>Ascomycota</taxon>
        <taxon>Pezizomycotina</taxon>
        <taxon>Eurotiomycetes</taxon>
        <taxon>Chaetothyriomycetidae</taxon>
        <taxon>Chaetothyriales</taxon>
        <taxon>Trichomeriaceae</taxon>
        <taxon>Lithohypha</taxon>
    </lineage>
</organism>
<dbReference type="Proteomes" id="UP001345013">
    <property type="component" value="Unassembled WGS sequence"/>
</dbReference>
<dbReference type="PANTHER" id="PTHR10366">
    <property type="entry name" value="NAD DEPENDENT EPIMERASE/DEHYDRATASE"/>
    <property type="match status" value="1"/>
</dbReference>
<evidence type="ECO:0000313" key="4">
    <source>
        <dbReference type="EMBL" id="KAK5097393.1"/>
    </source>
</evidence>
<keyword evidence="1" id="KW-0560">Oxidoreductase</keyword>
<evidence type="ECO:0000256" key="2">
    <source>
        <dbReference type="ARBA" id="ARBA00023445"/>
    </source>
</evidence>
<dbReference type="Pfam" id="PF01370">
    <property type="entry name" value="Epimerase"/>
    <property type="match status" value="1"/>
</dbReference>